<dbReference type="Proteomes" id="UP001057402">
    <property type="component" value="Chromosome 11"/>
</dbReference>
<reference evidence="2" key="1">
    <citation type="journal article" date="2023" name="Front. Plant Sci.">
        <title>Chromosomal-level genome assembly of Melastoma candidum provides insights into trichome evolution.</title>
        <authorList>
            <person name="Zhong Y."/>
            <person name="Wu W."/>
            <person name="Sun C."/>
            <person name="Zou P."/>
            <person name="Liu Y."/>
            <person name="Dai S."/>
            <person name="Zhou R."/>
        </authorList>
    </citation>
    <scope>NUCLEOTIDE SEQUENCE [LARGE SCALE GENOMIC DNA]</scope>
</reference>
<evidence type="ECO:0000313" key="1">
    <source>
        <dbReference type="EMBL" id="KAI4312201.1"/>
    </source>
</evidence>
<protein>
    <submittedName>
        <fullName evidence="1">Uncharacterized protein</fullName>
    </submittedName>
</protein>
<sequence>MSDGLNAYNIEYKGGEFRICLKDPKATFYHDQDAIAISLPILFRQIIAITILSSTLTLILKPFHQPRFIGDIIGGIILGPSFLGLFRKYNDIFLPFASATILESFTYLGGVYYVFLVGLEMNQTPILRISRKAMAVAAAGIVVPLAVGFGTYFLIAPSPAPNGPPMGPPGPPKAKTAFLWGVALTGTNLPELTRILADLKLLRMDVGRTALSSAFLSEIGTWMFLAIVITTAHDRFLAVAASSIGFILMSIFAIRPFLSWLIRTTSDPEEDYKETHVHFVFCGVLLFGFISDGLGLSSIFGAFLFGFILPGGHLATAVRERLEKITSWILTPLYCILLGLKCNFQLTAQGVSAANAALFIVLSWASKFFTTFFVALRCQMAPRDASALAVLMNTKGMLSAFVINIGRDYKLLIVENFTVMILTLVVMTATVPIIIKYAYKPQKQMTVHRYKSIQSTGIDSPLRILVCIHSARDIRGTIYLLQLSHGTRQYPIRVFAVHLVELTERTSATMLVVQGAYRSNSTRSTRAIAEAESEQIVEAFEEYQMESDNTVTFEALTALSPYATMHVDVCSIAEDKRANLLIVPFHVQGGADANADNISSSARMVNQKVMAYAPCSVGLLVNRGLGMSNQGVTCLIMFFIGGPDDREALSYAWRMSALPEVHLTVVRFIAGDHAEPMVKTTFDLLNEERGSSTLITMQDRQEDLDEEFMGDFKYKTMNNNSISYTEEVVNNGEETLRCIRNNMEQHPYEMCIVGQGDQQTSPLLSGLSSLVEFEELGPIGDAIATSNFAPSCSILVMQQYYNRALRSKKADNDKPADLFI</sequence>
<proteinExistence type="predicted"/>
<keyword evidence="2" id="KW-1185">Reference proteome</keyword>
<accession>A0ACB9LLS5</accession>
<comment type="caution">
    <text evidence="1">The sequence shown here is derived from an EMBL/GenBank/DDBJ whole genome shotgun (WGS) entry which is preliminary data.</text>
</comment>
<organism evidence="1 2">
    <name type="scientific">Melastoma candidum</name>
    <dbReference type="NCBI Taxonomy" id="119954"/>
    <lineage>
        <taxon>Eukaryota</taxon>
        <taxon>Viridiplantae</taxon>
        <taxon>Streptophyta</taxon>
        <taxon>Embryophyta</taxon>
        <taxon>Tracheophyta</taxon>
        <taxon>Spermatophyta</taxon>
        <taxon>Magnoliopsida</taxon>
        <taxon>eudicotyledons</taxon>
        <taxon>Gunneridae</taxon>
        <taxon>Pentapetalae</taxon>
        <taxon>rosids</taxon>
        <taxon>malvids</taxon>
        <taxon>Myrtales</taxon>
        <taxon>Melastomataceae</taxon>
        <taxon>Melastomatoideae</taxon>
        <taxon>Melastomateae</taxon>
        <taxon>Melastoma</taxon>
    </lineage>
</organism>
<dbReference type="EMBL" id="CM042890">
    <property type="protein sequence ID" value="KAI4312201.1"/>
    <property type="molecule type" value="Genomic_DNA"/>
</dbReference>
<gene>
    <name evidence="1" type="ORF">MLD38_037040</name>
</gene>
<name>A0ACB9LLS5_9MYRT</name>
<evidence type="ECO:0000313" key="2">
    <source>
        <dbReference type="Proteomes" id="UP001057402"/>
    </source>
</evidence>